<accession>A0A0N8KEQ8</accession>
<dbReference type="Pfam" id="PF00994">
    <property type="entry name" value="MoCF_biosynth"/>
    <property type="match status" value="1"/>
</dbReference>
<dbReference type="SMART" id="SM00852">
    <property type="entry name" value="MoCF_biosynth"/>
    <property type="match status" value="1"/>
</dbReference>
<keyword evidence="2" id="KW-0548">Nucleotidyltransferase</keyword>
<dbReference type="Proteomes" id="UP000182800">
    <property type="component" value="Unassembled WGS sequence"/>
</dbReference>
<name>A0A0N8KEQ8_9HYPH</name>
<evidence type="ECO:0000259" key="1">
    <source>
        <dbReference type="SMART" id="SM00852"/>
    </source>
</evidence>
<dbReference type="GO" id="GO:0016779">
    <property type="term" value="F:nucleotidyltransferase activity"/>
    <property type="evidence" value="ECO:0007669"/>
    <property type="project" value="UniProtKB-KW"/>
</dbReference>
<protein>
    <submittedName>
        <fullName evidence="2">Molybdenum cofactor cytidylyltransferase MocA</fullName>
    </submittedName>
    <submittedName>
        <fullName evidence="3">Molybdopterin biosynthesis enzyme</fullName>
    </submittedName>
</protein>
<dbReference type="EMBL" id="FMBM01000002">
    <property type="protein sequence ID" value="SCC81487.1"/>
    <property type="molecule type" value="Genomic_DNA"/>
</dbReference>
<evidence type="ECO:0000313" key="3">
    <source>
        <dbReference type="EMBL" id="SCC81487.1"/>
    </source>
</evidence>
<dbReference type="AlphaFoldDB" id="A0A0N8KEQ8"/>
<keyword evidence="2" id="KW-0808">Transferase</keyword>
<keyword evidence="5" id="KW-1185">Reference proteome</keyword>
<dbReference type="InterPro" id="IPR036425">
    <property type="entry name" value="MoaB/Mog-like_dom_sf"/>
</dbReference>
<feature type="domain" description="MoaB/Mog" evidence="1">
    <location>
        <begin position="171"/>
        <end position="304"/>
    </location>
</feature>
<dbReference type="SUPFAM" id="SSF53218">
    <property type="entry name" value="Molybdenum cofactor biosynthesis proteins"/>
    <property type="match status" value="1"/>
</dbReference>
<dbReference type="STRING" id="1653334.GA0071312_2431"/>
<dbReference type="CDD" id="cd03522">
    <property type="entry name" value="MoeA_like"/>
    <property type="match status" value="1"/>
</dbReference>
<proteinExistence type="predicted"/>
<gene>
    <name evidence="2" type="primary">mocA-2</name>
    <name evidence="3" type="ORF">GA0071312_2431</name>
    <name evidence="2" type="ORF">HLUCCO17_04260</name>
</gene>
<dbReference type="Gene3D" id="3.40.980.10">
    <property type="entry name" value="MoaB/Mog-like domain"/>
    <property type="match status" value="1"/>
</dbReference>
<dbReference type="UniPathway" id="UPA00344"/>
<dbReference type="PATRIC" id="fig|1653334.4.peg.1541"/>
<dbReference type="RefSeq" id="WP_074445181.1">
    <property type="nucleotide sequence ID" value="NZ_FMBM01000002.1"/>
</dbReference>
<dbReference type="Proteomes" id="UP000050497">
    <property type="component" value="Unassembled WGS sequence"/>
</dbReference>
<organism evidence="2 4">
    <name type="scientific">Saliniramus fredricksonii</name>
    <dbReference type="NCBI Taxonomy" id="1653334"/>
    <lineage>
        <taxon>Bacteria</taxon>
        <taxon>Pseudomonadati</taxon>
        <taxon>Pseudomonadota</taxon>
        <taxon>Alphaproteobacteria</taxon>
        <taxon>Hyphomicrobiales</taxon>
        <taxon>Salinarimonadaceae</taxon>
        <taxon>Saliniramus</taxon>
    </lineage>
</organism>
<comment type="caution">
    <text evidence="2">The sequence shown here is derived from an EMBL/GenBank/DDBJ whole genome shotgun (WGS) entry which is preliminary data.</text>
</comment>
<evidence type="ECO:0000313" key="5">
    <source>
        <dbReference type="Proteomes" id="UP000182800"/>
    </source>
</evidence>
<reference evidence="2 4" key="1">
    <citation type="submission" date="2015-09" db="EMBL/GenBank/DDBJ databases">
        <title>Identification and resolution of microdiversity through metagenomic sequencing of parallel consortia.</title>
        <authorList>
            <person name="Nelson W.C."/>
            <person name="Romine M.F."/>
            <person name="Lindemann S.R."/>
        </authorList>
    </citation>
    <scope>NUCLEOTIDE SEQUENCE [LARGE SCALE GENOMIC DNA]</scope>
    <source>
        <strain evidence="2">HL-109</strain>
    </source>
</reference>
<sequence length="343" mass="35862">MKFGPLPPREAIGAMAAHSLRLPGITIKKGASITAEDADKLDAAGVAQVTAVRLEPGDVAEDEAAARLAQATAGEGVRIDPPFTGRANLFAKHAGVLEVDRAAIDRINMIDEAITFATLEQFKPVVAGEMIATVKIITYAISEGRLAQAEAVARGVTGAVRIAPYMLSRIGVISTLTNALKPTIVDKTLKILDKRIAPAGATVVSEARALHETGALARELEQIAHGDAELIIVFGASAVSDRRDVIPAAITAVGGRIDHFGMPVDPGNLLLVGHIGDKPVIGAPGCARSPKENGFDWILHRMLAGLPVTRTDIMGLGVGGLLMEIVSRPQPRSGEESAEDDEA</sequence>
<evidence type="ECO:0000313" key="4">
    <source>
        <dbReference type="Proteomes" id="UP000050497"/>
    </source>
</evidence>
<dbReference type="EMBL" id="LJSX01000004">
    <property type="protein sequence ID" value="KPQ12018.1"/>
    <property type="molecule type" value="Genomic_DNA"/>
</dbReference>
<reference evidence="3 5" key="2">
    <citation type="submission" date="2016-08" db="EMBL/GenBank/DDBJ databases">
        <authorList>
            <person name="Varghese N."/>
            <person name="Submissions Spin"/>
        </authorList>
    </citation>
    <scope>NUCLEOTIDE SEQUENCE [LARGE SCALE GENOMIC DNA]</scope>
    <source>
        <strain evidence="3 5">HL-109</strain>
    </source>
</reference>
<dbReference type="InterPro" id="IPR001453">
    <property type="entry name" value="MoaB/Mog_dom"/>
</dbReference>
<evidence type="ECO:0000313" key="2">
    <source>
        <dbReference type="EMBL" id="KPQ12018.1"/>
    </source>
</evidence>